<evidence type="ECO:0000313" key="3">
    <source>
        <dbReference type="Proteomes" id="UP000008130"/>
    </source>
</evidence>
<accession>F2IUQ8</accession>
<name>F2IUQ8_POLGS</name>
<gene>
    <name evidence="2" type="ordered locus">SL003B_0680</name>
</gene>
<dbReference type="AlphaFoldDB" id="F2IUQ8"/>
<dbReference type="RefSeq" id="WP_013651437.1">
    <property type="nucleotide sequence ID" value="NC_015259.1"/>
</dbReference>
<proteinExistence type="predicted"/>
<evidence type="ECO:0000259" key="1">
    <source>
        <dbReference type="Pfam" id="PF07603"/>
    </source>
</evidence>
<evidence type="ECO:0000313" key="2">
    <source>
        <dbReference type="EMBL" id="ADZ69112.1"/>
    </source>
</evidence>
<dbReference type="Proteomes" id="UP000008130">
    <property type="component" value="Chromosome"/>
</dbReference>
<keyword evidence="3" id="KW-1185">Reference proteome</keyword>
<dbReference type="KEGG" id="pgv:SL003B_0680"/>
<feature type="domain" description="Lcl C-terminal" evidence="1">
    <location>
        <begin position="100"/>
        <end position="186"/>
    </location>
</feature>
<dbReference type="HOGENOM" id="CLU_1439871_0_0_5"/>
<protein>
    <recommendedName>
        <fullName evidence="1">Lcl C-terminal domain-containing protein</fullName>
    </recommendedName>
</protein>
<dbReference type="Pfam" id="PF07603">
    <property type="entry name" value="Lcl_C"/>
    <property type="match status" value="1"/>
</dbReference>
<organism evidence="2 3">
    <name type="scientific">Polymorphum gilvum (strain LMG 25793 / CGMCC 1.9160 / SL003B-26A1)</name>
    <dbReference type="NCBI Taxonomy" id="991905"/>
    <lineage>
        <taxon>Bacteria</taxon>
        <taxon>Pseudomonadati</taxon>
        <taxon>Pseudomonadota</taxon>
        <taxon>Alphaproteobacteria</taxon>
        <taxon>Rhodobacterales</taxon>
        <taxon>Paracoccaceae</taxon>
        <taxon>Polymorphum</taxon>
    </lineage>
</organism>
<dbReference type="InterPro" id="IPR011460">
    <property type="entry name" value="Lcl_C"/>
</dbReference>
<reference evidence="2 3" key="1">
    <citation type="journal article" date="2011" name="J. Bacteriol.">
        <title>Complete genome sequence of Polymorphum gilvum SL003B-26A1T, a crude oil-degrading bacterium from oil-polluted saline soil.</title>
        <authorList>
            <person name="Li S.G."/>
            <person name="Tang Y.Q."/>
            <person name="Nie Y."/>
            <person name="Cai M."/>
            <person name="Wu X.L."/>
        </authorList>
    </citation>
    <scope>NUCLEOTIDE SEQUENCE [LARGE SCALE GENOMIC DNA]</scope>
    <source>
        <strain evidence="3">LMG 25793 / CGMCC 1.9160 / SL003B-26A1</strain>
    </source>
</reference>
<sequence length="188" mass="20784">MSKSKLDTLDEIENALAWERGIVKALEDSLMKEREVIGALEATRAMIYHGLEAARAAGCGETFGSKGPKPGDIMLDGSVYVGVSPDTGLALFAMPYDVSGSHTWPEARDLAAQQAHGGHENWRLPTLAELTLLHRLQEDGVIGGLTEWWYWTSDQFHSHAAWSKYLYDGSEEPVDKKRSLLVRCVRNG</sequence>
<dbReference type="OrthoDB" id="8477120at2"/>
<dbReference type="EMBL" id="CP002568">
    <property type="protein sequence ID" value="ADZ69112.1"/>
    <property type="molecule type" value="Genomic_DNA"/>
</dbReference>